<name>A0A0F9WEB0_9ZZZZ</name>
<dbReference type="PANTHER" id="PTHR43471:SF10">
    <property type="entry name" value="SLL1107 PROTEIN"/>
    <property type="match status" value="1"/>
</dbReference>
<keyword evidence="1" id="KW-0472">Membrane</keyword>
<dbReference type="EMBL" id="LAZR01000293">
    <property type="protein sequence ID" value="KKN76593.1"/>
    <property type="molecule type" value="Genomic_DNA"/>
</dbReference>
<gene>
    <name evidence="2" type="ORF">LCGC14_0368850</name>
</gene>
<feature type="transmembrane region" description="Helical" evidence="1">
    <location>
        <begin position="114"/>
        <end position="136"/>
    </location>
</feature>
<evidence type="ECO:0000313" key="2">
    <source>
        <dbReference type="EMBL" id="KKN76593.1"/>
    </source>
</evidence>
<organism evidence="2">
    <name type="scientific">marine sediment metagenome</name>
    <dbReference type="NCBI Taxonomy" id="412755"/>
    <lineage>
        <taxon>unclassified sequences</taxon>
        <taxon>metagenomes</taxon>
        <taxon>ecological metagenomes</taxon>
    </lineage>
</organism>
<feature type="transmembrane region" description="Helical" evidence="1">
    <location>
        <begin position="30"/>
        <end position="51"/>
    </location>
</feature>
<feature type="transmembrane region" description="Helical" evidence="1">
    <location>
        <begin position="452"/>
        <end position="470"/>
    </location>
</feature>
<feature type="transmembrane region" description="Helical" evidence="1">
    <location>
        <begin position="63"/>
        <end position="87"/>
    </location>
</feature>
<proteinExistence type="predicted"/>
<dbReference type="PANTHER" id="PTHR43471">
    <property type="entry name" value="ABC TRANSPORTER PERMEASE"/>
    <property type="match status" value="1"/>
</dbReference>
<keyword evidence="1" id="KW-1133">Transmembrane helix</keyword>
<comment type="caution">
    <text evidence="2">The sequence shown here is derived from an EMBL/GenBank/DDBJ whole genome shotgun (WGS) entry which is preliminary data.</text>
</comment>
<feature type="transmembrane region" description="Helical" evidence="1">
    <location>
        <begin position="427"/>
        <end position="446"/>
    </location>
</feature>
<sequence>MMAGPSGVSTALGGLTSVARHTVVQCLRMKVVGATIVILGLLLGAMPFAISGDGTLAGRSKTFLSYSMAMLSVVLSVLTVFLSIWVVSEDIRTRQIYGVIAKPLARWQYILGRWLGVCILSAGLLAVAAAGVFALAQYLRSGAISPEANPQDRVAVETQVFTARTRVGPASENVQEKIADRIAEMQRTGQYADALEAFKARTGGDEAEAQELLIAEVRENITGKLFAIKPRESKTWRFEGIDHRGRSVTGAGRVIRVDNESSRLWIQAPPAVQGRLVYGGPVRLNDVEGTVITIRDDVVEVSMMLEDMLKPAIQRLAADGSVSVTAEPTIQLTYKAELSQRTSDRQITSLWRFEATGTAAQLLVPRHDLNRSPATMTIPAWVVSDDGRTTVTFLSQPHRRTGEWYTVRILPEDVAILFRVGSFGWNFLRGAVLLMAQLAYLAAVGVLAGSFLVFPVGCMLVFSLLPFSVAGTFLRDAVNPEFLPGPLIVSYYIVHVMGALLPDFESTAPGPWFVDGMAIPWRFVGKTVLWTVLIRTSLALAVGCMIFRRRELARVQT</sequence>
<reference evidence="2" key="1">
    <citation type="journal article" date="2015" name="Nature">
        <title>Complex archaea that bridge the gap between prokaryotes and eukaryotes.</title>
        <authorList>
            <person name="Spang A."/>
            <person name="Saw J.H."/>
            <person name="Jorgensen S.L."/>
            <person name="Zaremba-Niedzwiedzka K."/>
            <person name="Martijn J."/>
            <person name="Lind A.E."/>
            <person name="van Eijk R."/>
            <person name="Schleper C."/>
            <person name="Guy L."/>
            <person name="Ettema T.J."/>
        </authorList>
    </citation>
    <scope>NUCLEOTIDE SEQUENCE</scope>
</reference>
<accession>A0A0F9WEB0</accession>
<dbReference type="AlphaFoldDB" id="A0A0F9WEB0"/>
<evidence type="ECO:0000256" key="1">
    <source>
        <dbReference type="SAM" id="Phobius"/>
    </source>
</evidence>
<keyword evidence="1" id="KW-0812">Transmembrane</keyword>
<protein>
    <submittedName>
        <fullName evidence="2">Uncharacterized protein</fullName>
    </submittedName>
</protein>
<feature type="transmembrane region" description="Helical" evidence="1">
    <location>
        <begin position="527"/>
        <end position="547"/>
    </location>
</feature>